<name>A0A9P0DY07_PHACE</name>
<evidence type="ECO:0000256" key="3">
    <source>
        <dbReference type="RuleBase" id="RU000363"/>
    </source>
</evidence>
<accession>A0A9P0DY07</accession>
<dbReference type="OrthoDB" id="1933717at2759"/>
<evidence type="ECO:0000256" key="1">
    <source>
        <dbReference type="ARBA" id="ARBA00006484"/>
    </source>
</evidence>
<dbReference type="GO" id="GO:0016616">
    <property type="term" value="F:oxidoreductase activity, acting on the CH-OH group of donors, NAD or NADP as acceptor"/>
    <property type="evidence" value="ECO:0007669"/>
    <property type="project" value="UniProtKB-ARBA"/>
</dbReference>
<dbReference type="InterPro" id="IPR002347">
    <property type="entry name" value="SDR_fam"/>
</dbReference>
<dbReference type="PANTHER" id="PTHR43115:SF4">
    <property type="entry name" value="DEHYDROGENASE_REDUCTASE SDR FAMILY MEMBER 11"/>
    <property type="match status" value="1"/>
</dbReference>
<dbReference type="PANTHER" id="PTHR43115">
    <property type="entry name" value="DEHYDROGENASE/REDUCTASE SDR FAMILY MEMBER 11"/>
    <property type="match status" value="1"/>
</dbReference>
<sequence>MVLSLTRWVGKVALVTGANAGIGAAITKQLMETGIKVVGLDKTLDSMETIIAEKQNQSQLLHPLKCDMSKEEDILNAFEWVDRNLGPVSILINNAGVILDTNIVEGDTKLWKETLDINVLGTCIATRETVKRMRQNDIDGHIFNINSVGGHRAPYFSFSNVYPASKHAVTALTETTLKELDSLGLRIKITSISPGLVKTNMTIEMSHLPAVESEDVADAVMYGLSTPPYVQINELMITPVNEKYVEEVN</sequence>
<dbReference type="SUPFAM" id="SSF51735">
    <property type="entry name" value="NAD(P)-binding Rossmann-fold domains"/>
    <property type="match status" value="1"/>
</dbReference>
<evidence type="ECO:0008006" key="6">
    <source>
        <dbReference type="Google" id="ProtNLM"/>
    </source>
</evidence>
<dbReference type="InterPro" id="IPR036291">
    <property type="entry name" value="NAD(P)-bd_dom_sf"/>
</dbReference>
<keyword evidence="2" id="KW-0560">Oxidoreductase</keyword>
<dbReference type="FunFam" id="3.40.50.720:FF:000047">
    <property type="entry name" value="NADP-dependent L-serine/L-allo-threonine dehydrogenase"/>
    <property type="match status" value="1"/>
</dbReference>
<dbReference type="PRINTS" id="PR00081">
    <property type="entry name" value="GDHRDH"/>
</dbReference>
<dbReference type="Gene3D" id="3.40.50.720">
    <property type="entry name" value="NAD(P)-binding Rossmann-like Domain"/>
    <property type="match status" value="1"/>
</dbReference>
<dbReference type="AlphaFoldDB" id="A0A9P0DY07"/>
<proteinExistence type="inferred from homology"/>
<comment type="similarity">
    <text evidence="1 3">Belongs to the short-chain dehydrogenases/reductases (SDR) family.</text>
</comment>
<evidence type="ECO:0000313" key="5">
    <source>
        <dbReference type="Proteomes" id="UP001153737"/>
    </source>
</evidence>
<gene>
    <name evidence="4" type="ORF">PHAECO_LOCUS12009</name>
</gene>
<dbReference type="Proteomes" id="UP001153737">
    <property type="component" value="Chromosome 8"/>
</dbReference>
<keyword evidence="5" id="KW-1185">Reference proteome</keyword>
<dbReference type="PRINTS" id="PR00080">
    <property type="entry name" value="SDRFAMILY"/>
</dbReference>
<reference evidence="4" key="2">
    <citation type="submission" date="2022-10" db="EMBL/GenBank/DDBJ databases">
        <authorList>
            <consortium name="ENA_rothamsted_submissions"/>
            <consortium name="culmorum"/>
            <person name="King R."/>
        </authorList>
    </citation>
    <scope>NUCLEOTIDE SEQUENCE</scope>
</reference>
<reference evidence="4" key="1">
    <citation type="submission" date="2022-01" db="EMBL/GenBank/DDBJ databases">
        <authorList>
            <person name="King R."/>
        </authorList>
    </citation>
    <scope>NUCLEOTIDE SEQUENCE</scope>
</reference>
<evidence type="ECO:0000313" key="4">
    <source>
        <dbReference type="EMBL" id="CAH1179294.1"/>
    </source>
</evidence>
<dbReference type="EMBL" id="OU896714">
    <property type="protein sequence ID" value="CAH1179294.1"/>
    <property type="molecule type" value="Genomic_DNA"/>
</dbReference>
<protein>
    <recommendedName>
        <fullName evidence="6">Farnesol dehydrogenase-like</fullName>
    </recommendedName>
</protein>
<dbReference type="Pfam" id="PF00106">
    <property type="entry name" value="adh_short"/>
    <property type="match status" value="1"/>
</dbReference>
<evidence type="ECO:0000256" key="2">
    <source>
        <dbReference type="ARBA" id="ARBA00023002"/>
    </source>
</evidence>
<organism evidence="4 5">
    <name type="scientific">Phaedon cochleariae</name>
    <name type="common">Mustard beetle</name>
    <dbReference type="NCBI Taxonomy" id="80249"/>
    <lineage>
        <taxon>Eukaryota</taxon>
        <taxon>Metazoa</taxon>
        <taxon>Ecdysozoa</taxon>
        <taxon>Arthropoda</taxon>
        <taxon>Hexapoda</taxon>
        <taxon>Insecta</taxon>
        <taxon>Pterygota</taxon>
        <taxon>Neoptera</taxon>
        <taxon>Endopterygota</taxon>
        <taxon>Coleoptera</taxon>
        <taxon>Polyphaga</taxon>
        <taxon>Cucujiformia</taxon>
        <taxon>Chrysomeloidea</taxon>
        <taxon>Chrysomelidae</taxon>
        <taxon>Chrysomelinae</taxon>
        <taxon>Chrysomelini</taxon>
        <taxon>Phaedon</taxon>
    </lineage>
</organism>